<evidence type="ECO:0000313" key="13">
    <source>
        <dbReference type="EMBL" id="KAI1901426.1"/>
    </source>
</evidence>
<evidence type="ECO:0000256" key="2">
    <source>
        <dbReference type="ARBA" id="ARBA00010605"/>
    </source>
</evidence>
<evidence type="ECO:0000256" key="4">
    <source>
        <dbReference type="ARBA" id="ARBA00022980"/>
    </source>
</evidence>
<sequence length="266" mass="31126">MWCSSRYALEGLVREFSRVTLCPVQKFSQTACKNTVIVERWWQVPLSKEGSPPRLHPRRHRVYKLVEDTKHLTKEKMELILTQTVPKLGGRGDMVRVRKSVGRNKLLPQGLAVYASPENKEMFEEERRKIQEGKAEGSIQTRTGEMTLKYLKSCHFEVGMKNNVKYELTSEIVRRQFLTRLGVFVPPHALKLPDEPITRWGEYWCEVTVNGLETVRIPMHVVNYEKPRTQKLKKRLQNQEQVEEEEEEKEEEGQRPRTEEPAKDGP</sequence>
<reference evidence="13" key="1">
    <citation type="submission" date="2021-01" db="EMBL/GenBank/DDBJ databases">
        <authorList>
            <person name="Zahm M."/>
            <person name="Roques C."/>
            <person name="Cabau C."/>
            <person name="Klopp C."/>
            <person name="Donnadieu C."/>
            <person name="Jouanno E."/>
            <person name="Lampietro C."/>
            <person name="Louis A."/>
            <person name="Herpin A."/>
            <person name="Echchiki A."/>
            <person name="Berthelot C."/>
            <person name="Parey E."/>
            <person name="Roest-Crollius H."/>
            <person name="Braasch I."/>
            <person name="Postlethwait J."/>
            <person name="Bobe J."/>
            <person name="Montfort J."/>
            <person name="Bouchez O."/>
            <person name="Begum T."/>
            <person name="Mejri S."/>
            <person name="Adams A."/>
            <person name="Chen W.-J."/>
            <person name="Guiguen Y."/>
        </authorList>
    </citation>
    <scope>NUCLEOTIDE SEQUENCE</scope>
    <source>
        <tissue evidence="13">Blood</tissue>
    </source>
</reference>
<feature type="compositionally biased region" description="Basic and acidic residues" evidence="9">
    <location>
        <begin position="252"/>
        <end position="266"/>
    </location>
</feature>
<dbReference type="InterPro" id="IPR036935">
    <property type="entry name" value="Ribosomal_bL9_N_sf"/>
</dbReference>
<dbReference type="Pfam" id="PF22078">
    <property type="entry name" value="Ribosomal_bL9m_C"/>
    <property type="match status" value="1"/>
</dbReference>
<evidence type="ECO:0000256" key="5">
    <source>
        <dbReference type="ARBA" id="ARBA00023128"/>
    </source>
</evidence>
<dbReference type="GO" id="GO:0005840">
    <property type="term" value="C:ribosome"/>
    <property type="evidence" value="ECO:0007669"/>
    <property type="project" value="UniProtKB-KW"/>
</dbReference>
<protein>
    <recommendedName>
        <fullName evidence="7">Large ribosomal subunit protein bL9m</fullName>
    </recommendedName>
    <alternativeName>
        <fullName evidence="8">39S ribosomal protein L9, mitochondrial</fullName>
    </alternativeName>
</protein>
<dbReference type="InterPro" id="IPR020070">
    <property type="entry name" value="Ribosomal_bL9_N"/>
</dbReference>
<keyword evidence="14" id="KW-1185">Reference proteome</keyword>
<dbReference type="InterPro" id="IPR009027">
    <property type="entry name" value="Ribosomal_bL9/RNase_H1_N"/>
</dbReference>
<evidence type="ECO:0000256" key="1">
    <source>
        <dbReference type="ARBA" id="ARBA00004173"/>
    </source>
</evidence>
<dbReference type="GO" id="GO:0003735">
    <property type="term" value="F:structural constituent of ribosome"/>
    <property type="evidence" value="ECO:0007669"/>
    <property type="project" value="InterPro"/>
</dbReference>
<dbReference type="EMBL" id="JAERUA010000003">
    <property type="protein sequence ID" value="KAI1901426.1"/>
    <property type="molecule type" value="Genomic_DNA"/>
</dbReference>
<dbReference type="InterPro" id="IPR056864">
    <property type="entry name" value="MRP-L9_N"/>
</dbReference>
<feature type="domain" description="Ribosomal protein L9" evidence="10">
    <location>
        <begin position="77"/>
        <end position="123"/>
    </location>
</feature>
<dbReference type="InterPro" id="IPR054302">
    <property type="entry name" value="Ribosomal_bL9m_C"/>
</dbReference>
<keyword evidence="4" id="KW-0689">Ribosomal protein</keyword>
<evidence type="ECO:0000256" key="3">
    <source>
        <dbReference type="ARBA" id="ARBA00022946"/>
    </source>
</evidence>
<feature type="compositionally biased region" description="Acidic residues" evidence="9">
    <location>
        <begin position="241"/>
        <end position="251"/>
    </location>
</feature>
<accession>A0A8T3DZQ5</accession>
<keyword evidence="5" id="KW-0496">Mitochondrion</keyword>
<dbReference type="AlphaFoldDB" id="A0A8T3DZQ5"/>
<dbReference type="Proteomes" id="UP000829720">
    <property type="component" value="Unassembled WGS sequence"/>
</dbReference>
<name>A0A8T3DZQ5_9TELE</name>
<dbReference type="SUPFAM" id="SSF55658">
    <property type="entry name" value="L9 N-domain-like"/>
    <property type="match status" value="1"/>
</dbReference>
<dbReference type="OrthoDB" id="5555409at2759"/>
<comment type="subcellular location">
    <subcellularLocation>
        <location evidence="1">Mitochondrion</location>
    </subcellularLocation>
</comment>
<evidence type="ECO:0000256" key="9">
    <source>
        <dbReference type="SAM" id="MobiDB-lite"/>
    </source>
</evidence>
<dbReference type="Pfam" id="PF25131">
    <property type="entry name" value="bL9m_N"/>
    <property type="match status" value="1"/>
</dbReference>
<dbReference type="GO" id="GO:0006412">
    <property type="term" value="P:translation"/>
    <property type="evidence" value="ECO:0007669"/>
    <property type="project" value="InterPro"/>
</dbReference>
<evidence type="ECO:0000256" key="8">
    <source>
        <dbReference type="ARBA" id="ARBA00035381"/>
    </source>
</evidence>
<proteinExistence type="inferred from homology"/>
<evidence type="ECO:0000259" key="12">
    <source>
        <dbReference type="Pfam" id="PF25131"/>
    </source>
</evidence>
<dbReference type="GO" id="GO:1990904">
    <property type="term" value="C:ribonucleoprotein complex"/>
    <property type="evidence" value="ECO:0007669"/>
    <property type="project" value="UniProtKB-KW"/>
</dbReference>
<feature type="domain" description="Large ribosomal subunit protein bL9m N-terminal" evidence="12">
    <location>
        <begin position="36"/>
        <end position="68"/>
    </location>
</feature>
<dbReference type="PANTHER" id="PTHR21368">
    <property type="entry name" value="50S RIBOSOMAL PROTEIN L9"/>
    <property type="match status" value="1"/>
</dbReference>
<comment type="similarity">
    <text evidence="2">Belongs to the bacterial ribosomal protein bL9 family.</text>
</comment>
<dbReference type="Pfam" id="PF01281">
    <property type="entry name" value="Ribosomal_L9_N"/>
    <property type="match status" value="1"/>
</dbReference>
<evidence type="ECO:0000313" key="14">
    <source>
        <dbReference type="Proteomes" id="UP000829720"/>
    </source>
</evidence>
<dbReference type="Gene3D" id="3.40.5.10">
    <property type="entry name" value="Ribosomal protein L9, N-terminal domain"/>
    <property type="match status" value="1"/>
</dbReference>
<gene>
    <name evidence="13" type="ORF">AGOR_G00034320</name>
</gene>
<dbReference type="FunFam" id="3.40.5.10:FF:000005">
    <property type="entry name" value="39S ribosomal protein L9, mitochondrial"/>
    <property type="match status" value="1"/>
</dbReference>
<dbReference type="InterPro" id="IPR000244">
    <property type="entry name" value="Ribosomal_bL9"/>
</dbReference>
<evidence type="ECO:0000256" key="7">
    <source>
        <dbReference type="ARBA" id="ARBA00035194"/>
    </source>
</evidence>
<feature type="region of interest" description="Disordered" evidence="9">
    <location>
        <begin position="228"/>
        <end position="266"/>
    </location>
</feature>
<keyword evidence="6" id="KW-0687">Ribonucleoprotein</keyword>
<dbReference type="GO" id="GO:0005739">
    <property type="term" value="C:mitochondrion"/>
    <property type="evidence" value="ECO:0007669"/>
    <property type="project" value="UniProtKB-SubCell"/>
</dbReference>
<feature type="domain" description="Large ribosomal subunit protein bL9m C-terminal" evidence="11">
    <location>
        <begin position="139"/>
        <end position="222"/>
    </location>
</feature>
<evidence type="ECO:0000259" key="10">
    <source>
        <dbReference type="Pfam" id="PF01281"/>
    </source>
</evidence>
<comment type="caution">
    <text evidence="13">The sequence shown here is derived from an EMBL/GenBank/DDBJ whole genome shotgun (WGS) entry which is preliminary data.</text>
</comment>
<organism evidence="13 14">
    <name type="scientific">Albula goreensis</name>
    <dbReference type="NCBI Taxonomy" id="1534307"/>
    <lineage>
        <taxon>Eukaryota</taxon>
        <taxon>Metazoa</taxon>
        <taxon>Chordata</taxon>
        <taxon>Craniata</taxon>
        <taxon>Vertebrata</taxon>
        <taxon>Euteleostomi</taxon>
        <taxon>Actinopterygii</taxon>
        <taxon>Neopterygii</taxon>
        <taxon>Teleostei</taxon>
        <taxon>Albuliformes</taxon>
        <taxon>Albulidae</taxon>
        <taxon>Albula</taxon>
    </lineage>
</organism>
<evidence type="ECO:0000259" key="11">
    <source>
        <dbReference type="Pfam" id="PF22078"/>
    </source>
</evidence>
<evidence type="ECO:0000256" key="6">
    <source>
        <dbReference type="ARBA" id="ARBA00023274"/>
    </source>
</evidence>
<keyword evidence="3" id="KW-0809">Transit peptide</keyword>